<keyword evidence="3" id="KW-0804">Transcription</keyword>
<dbReference type="Proteomes" id="UP000268652">
    <property type="component" value="Unassembled WGS sequence"/>
</dbReference>
<evidence type="ECO:0000259" key="5">
    <source>
        <dbReference type="PROSITE" id="PS50977"/>
    </source>
</evidence>
<keyword evidence="8" id="KW-1185">Reference proteome</keyword>
<dbReference type="OrthoDB" id="3173376at2"/>
<dbReference type="PANTHER" id="PTHR30055:SF234">
    <property type="entry name" value="HTH-TYPE TRANSCRIPTIONAL REGULATOR BETI"/>
    <property type="match status" value="1"/>
</dbReference>
<dbReference type="PRINTS" id="PR00455">
    <property type="entry name" value="HTHTETR"/>
</dbReference>
<protein>
    <submittedName>
        <fullName evidence="6">TetR/AcrR family transcriptional regulator</fullName>
    </submittedName>
</protein>
<name>A0A3A9W4I8_9ACTN</name>
<dbReference type="Proteomes" id="UP000275024">
    <property type="component" value="Unassembled WGS sequence"/>
</dbReference>
<dbReference type="InterPro" id="IPR009057">
    <property type="entry name" value="Homeodomain-like_sf"/>
</dbReference>
<dbReference type="InterPro" id="IPR001647">
    <property type="entry name" value="HTH_TetR"/>
</dbReference>
<dbReference type="InterPro" id="IPR036271">
    <property type="entry name" value="Tet_transcr_reg_TetR-rel_C_sf"/>
</dbReference>
<dbReference type="Pfam" id="PF00440">
    <property type="entry name" value="TetR_N"/>
    <property type="match status" value="1"/>
</dbReference>
<evidence type="ECO:0000313" key="7">
    <source>
        <dbReference type="EMBL" id="RKN14517.1"/>
    </source>
</evidence>
<evidence type="ECO:0000256" key="3">
    <source>
        <dbReference type="ARBA" id="ARBA00023163"/>
    </source>
</evidence>
<comment type="caution">
    <text evidence="6">The sequence shown here is derived from an EMBL/GenBank/DDBJ whole genome shotgun (WGS) entry which is preliminary data.</text>
</comment>
<sequence>MASGTREALVDTAAALLDEGGVESVTLREVGRRTGVSHNAPYKHFASKEVLLAAVAARELERQAALLAAAAERTRSPRALLRAAMHVYIAWARDHPARFKLVFGRWSVGSAELGVAAEAAQDLLTGIVSAAQEAGALPAGDPVRLASLVRALAHGAADLASAGHLASDGKGHASPEQLVDDLIGYLDAAARAMRADPPAMEGDVSG</sequence>
<dbReference type="InterPro" id="IPR050109">
    <property type="entry name" value="HTH-type_TetR-like_transc_reg"/>
</dbReference>
<reference evidence="8 9" key="1">
    <citation type="submission" date="2018-09" db="EMBL/GenBank/DDBJ databases">
        <title>Streptomyces sp. nov. DS1-2, an endophytic actinomycete isolated from roots of Dendrobium scabrilingue.</title>
        <authorList>
            <person name="Kuncharoen N."/>
            <person name="Kudo T."/>
            <person name="Ohkuma M."/>
            <person name="Yuki M."/>
            <person name="Tanasupawat S."/>
        </authorList>
    </citation>
    <scope>NUCLEOTIDE SEQUENCE [LARGE SCALE GENOMIC DNA]</scope>
    <source>
        <strain evidence="6 9">AZ1-7</strain>
        <strain evidence="7 8">DS1-2</strain>
    </source>
</reference>
<dbReference type="GO" id="GO:0003700">
    <property type="term" value="F:DNA-binding transcription factor activity"/>
    <property type="evidence" value="ECO:0007669"/>
    <property type="project" value="TreeGrafter"/>
</dbReference>
<feature type="DNA-binding region" description="H-T-H motif" evidence="4">
    <location>
        <begin position="26"/>
        <end position="45"/>
    </location>
</feature>
<dbReference type="EMBL" id="RBDY01000038">
    <property type="protein sequence ID" value="RKN14517.1"/>
    <property type="molecule type" value="Genomic_DNA"/>
</dbReference>
<dbReference type="SUPFAM" id="SSF48498">
    <property type="entry name" value="Tetracyclin repressor-like, C-terminal domain"/>
    <property type="match status" value="1"/>
</dbReference>
<dbReference type="PANTHER" id="PTHR30055">
    <property type="entry name" value="HTH-TYPE TRANSCRIPTIONAL REGULATOR RUTR"/>
    <property type="match status" value="1"/>
</dbReference>
<evidence type="ECO:0000256" key="2">
    <source>
        <dbReference type="ARBA" id="ARBA00023125"/>
    </source>
</evidence>
<keyword evidence="2 4" id="KW-0238">DNA-binding</keyword>
<dbReference type="RefSeq" id="WP_120700240.1">
    <property type="nucleotide sequence ID" value="NZ_RBDX01000039.1"/>
</dbReference>
<accession>A0A3A9W4I8</accession>
<gene>
    <name evidence="7" type="ORF">D7318_29170</name>
    <name evidence="6" type="ORF">D7319_29250</name>
</gene>
<evidence type="ECO:0000313" key="9">
    <source>
        <dbReference type="Proteomes" id="UP000275024"/>
    </source>
</evidence>
<evidence type="ECO:0000313" key="8">
    <source>
        <dbReference type="Proteomes" id="UP000268652"/>
    </source>
</evidence>
<evidence type="ECO:0000256" key="4">
    <source>
        <dbReference type="PROSITE-ProRule" id="PRU00335"/>
    </source>
</evidence>
<organism evidence="6 9">
    <name type="scientific">Streptomyces radicis</name>
    <dbReference type="NCBI Taxonomy" id="1750517"/>
    <lineage>
        <taxon>Bacteria</taxon>
        <taxon>Bacillati</taxon>
        <taxon>Actinomycetota</taxon>
        <taxon>Actinomycetes</taxon>
        <taxon>Kitasatosporales</taxon>
        <taxon>Streptomycetaceae</taxon>
        <taxon>Streptomyces</taxon>
    </lineage>
</organism>
<evidence type="ECO:0000313" key="6">
    <source>
        <dbReference type="EMBL" id="RKN04154.1"/>
    </source>
</evidence>
<dbReference type="GO" id="GO:0000976">
    <property type="term" value="F:transcription cis-regulatory region binding"/>
    <property type="evidence" value="ECO:0007669"/>
    <property type="project" value="TreeGrafter"/>
</dbReference>
<dbReference type="InterPro" id="IPR025996">
    <property type="entry name" value="MT1864/Rv1816-like_C"/>
</dbReference>
<keyword evidence="1" id="KW-0805">Transcription regulation</keyword>
<dbReference type="Gene3D" id="1.10.357.10">
    <property type="entry name" value="Tetracycline Repressor, domain 2"/>
    <property type="match status" value="1"/>
</dbReference>
<evidence type="ECO:0000256" key="1">
    <source>
        <dbReference type="ARBA" id="ARBA00023015"/>
    </source>
</evidence>
<dbReference type="AlphaFoldDB" id="A0A3A9W4I8"/>
<dbReference type="Pfam" id="PF13305">
    <property type="entry name" value="TetR_C_33"/>
    <property type="match status" value="1"/>
</dbReference>
<dbReference type="PROSITE" id="PS50977">
    <property type="entry name" value="HTH_TETR_2"/>
    <property type="match status" value="1"/>
</dbReference>
<dbReference type="SUPFAM" id="SSF46689">
    <property type="entry name" value="Homeodomain-like"/>
    <property type="match status" value="1"/>
</dbReference>
<proteinExistence type="predicted"/>
<dbReference type="EMBL" id="RBDX01000039">
    <property type="protein sequence ID" value="RKN04154.1"/>
    <property type="molecule type" value="Genomic_DNA"/>
</dbReference>
<feature type="domain" description="HTH tetR-type" evidence="5">
    <location>
        <begin position="3"/>
        <end position="63"/>
    </location>
</feature>